<organism evidence="1">
    <name type="scientific">Borely moumouvirus</name>
    <dbReference type="NCBI Taxonomy" id="2712067"/>
    <lineage>
        <taxon>Viruses</taxon>
        <taxon>Varidnaviria</taxon>
        <taxon>Bamfordvirae</taxon>
        <taxon>Nucleocytoviricota</taxon>
        <taxon>Megaviricetes</taxon>
        <taxon>Imitervirales</taxon>
        <taxon>Mimiviridae</taxon>
        <taxon>Megamimivirinae</taxon>
        <taxon>Moumouvirus</taxon>
    </lineage>
</organism>
<protein>
    <submittedName>
        <fullName evidence="1">Ankyrin repeat-containing protein</fullName>
    </submittedName>
</protein>
<proteinExistence type="predicted"/>
<sequence>MCEFSDNIIKWMFEKIFDQLTRGGLELYTTPFLNVNRITFENEKIYDNLAQITKKNLDEIKIYLNDLIFKKNFLFSKTNKKIHVAILLNDFNQVKNLINYGYTIDDLCIKLAVLNNNLNILKYFNELNPKLLLDGEFLAISTEYSYEDIYFYLRGLKLLPNISVYKRAVLGNSLVIIKDISKLIGLSKIILENAFQTNNTEIIKFLLNQASEEKFIVSKNLISYPIVNNNLDIINTLIDNNLVNWNIELYYSALLSGNLEMVKFIESKINIDHENKILDSSKIGKGKSSLLIHDTIYEYNNKNYFSHTINYAIQSNNLQIVKYIYEKGYGITPSNFITAIRQASVEIIEFLSSVYNKKLPFYLIHYFGLDARVKDKISKVKILLESKLLTLYPNNLTVNDFKKETVHIDMILQNDEIPEEYLMEIDYIMNYPIFFVPITGYKLNRRLITIVRILISLQNNNELIELFSKKYNLVDSQYLIDCLYLFGDINQIKLLHNLIKICPSTQIIMEIICRQDLIKILFLWNNNYLTTTIINNLHNVSTSLDNKYVSSLFSKMQNDNKPELKYIIESGNINLINNYLISNGNYKISKDNIKKIFKLDNLSLVEKILSISTIKNFIMENIFELLDWCQEHDLLEISKMLGTIKN</sequence>
<evidence type="ECO:0000313" key="1">
    <source>
        <dbReference type="EMBL" id="QID05938.1"/>
    </source>
</evidence>
<name>A0A6G6AC90_9VIRU</name>
<dbReference type="Gene3D" id="1.25.40.20">
    <property type="entry name" value="Ankyrin repeat-containing domain"/>
    <property type="match status" value="1"/>
</dbReference>
<dbReference type="EMBL" id="MN175499">
    <property type="protein sequence ID" value="QID05938.1"/>
    <property type="molecule type" value="Genomic_DNA"/>
</dbReference>
<accession>A0A6G6AC90</accession>
<dbReference type="SUPFAM" id="SSF48403">
    <property type="entry name" value="Ankyrin repeat"/>
    <property type="match status" value="1"/>
</dbReference>
<dbReference type="InterPro" id="IPR036770">
    <property type="entry name" value="Ankyrin_rpt-contain_sf"/>
</dbReference>
<reference evidence="1" key="1">
    <citation type="submission" date="2019-07" db="EMBL/GenBank/DDBJ databases">
        <title>The discovery of a new lineage B mimivirus raises questions about particles surface fibrils.</title>
        <authorList>
            <person name="Silva L.K.S."/>
            <person name="Rodrigues R.A.L."/>
            <person name="Andrade A.C.S.P."/>
            <person name="Hikida H."/>
            <person name="Andreani J."/>
            <person name="Levasseur A."/>
            <person name="La Scola B."/>
            <person name="Abrahao J.S."/>
        </authorList>
    </citation>
    <scope>NUCLEOTIDE SEQUENCE</scope>
    <source>
        <strain evidence="1">B60</strain>
    </source>
</reference>